<dbReference type="Proteomes" id="UP000295681">
    <property type="component" value="Unassembled WGS sequence"/>
</dbReference>
<comment type="caution">
    <text evidence="5">The sequence shown here is derived from an EMBL/GenBank/DDBJ whole genome shotgun (WGS) entry which is preliminary data.</text>
</comment>
<dbReference type="Gene3D" id="3.40.50.300">
    <property type="entry name" value="P-loop containing nucleotide triphosphate hydrolases"/>
    <property type="match status" value="1"/>
</dbReference>
<feature type="domain" description="ABC transporter" evidence="4">
    <location>
        <begin position="6"/>
        <end position="217"/>
    </location>
</feature>
<keyword evidence="2" id="KW-0547">Nucleotide-binding</keyword>
<organism evidence="5 6">
    <name type="scientific">Leuconostoc fallax</name>
    <dbReference type="NCBI Taxonomy" id="1251"/>
    <lineage>
        <taxon>Bacteria</taxon>
        <taxon>Bacillati</taxon>
        <taxon>Bacillota</taxon>
        <taxon>Bacilli</taxon>
        <taxon>Lactobacillales</taxon>
        <taxon>Lactobacillaceae</taxon>
        <taxon>Leuconostoc</taxon>
    </lineage>
</organism>
<proteinExistence type="predicted"/>
<dbReference type="EMBL" id="PUFI01000009">
    <property type="protein sequence ID" value="TDG68814.1"/>
    <property type="molecule type" value="Genomic_DNA"/>
</dbReference>
<dbReference type="SUPFAM" id="SSF52540">
    <property type="entry name" value="P-loop containing nucleoside triphosphate hydrolases"/>
    <property type="match status" value="1"/>
</dbReference>
<evidence type="ECO:0000259" key="4">
    <source>
        <dbReference type="PROSITE" id="PS50893"/>
    </source>
</evidence>
<sequence length="222" mass="24876">MKQSVLAVNNLNISVQERLLIKSLSFVISDGSLTCITGDNGVGKTTLIKTLLRSVETKNEQIDFSVKKSDIQLVPQFRDIDDEYPLRIQDFVALSLQKGMLPWLKKEEKIRLKRVLSDTNLTDIANESLGRASGGEKQRAYLAQALITDPRLLILDESTANLDKKSRHILLALVKTIIKNKSLAVIFITHDPELVDLFGDYELHIENKTGTFKKLTGEDADV</sequence>
<evidence type="ECO:0000256" key="2">
    <source>
        <dbReference type="ARBA" id="ARBA00022741"/>
    </source>
</evidence>
<evidence type="ECO:0000256" key="3">
    <source>
        <dbReference type="ARBA" id="ARBA00022840"/>
    </source>
</evidence>
<reference evidence="5 6" key="1">
    <citation type="journal article" date="2019" name="Appl. Microbiol. Biotechnol.">
        <title>Uncovering carbohydrate metabolism through a genotype-phenotype association study of 56 lactic acid bacteria genomes.</title>
        <authorList>
            <person name="Buron-Moles G."/>
            <person name="Chailyan A."/>
            <person name="Dolejs I."/>
            <person name="Forster J."/>
            <person name="Miks M.H."/>
        </authorList>
    </citation>
    <scope>NUCLEOTIDE SEQUENCE [LARGE SCALE GENOMIC DNA]</scope>
    <source>
        <strain evidence="5 6">ATCC 700006</strain>
    </source>
</reference>
<dbReference type="InterPro" id="IPR003593">
    <property type="entry name" value="AAA+_ATPase"/>
</dbReference>
<dbReference type="RefSeq" id="WP_133264280.1">
    <property type="nucleotide sequence ID" value="NZ_JAGYGP010000002.1"/>
</dbReference>
<evidence type="ECO:0000313" key="6">
    <source>
        <dbReference type="Proteomes" id="UP000295681"/>
    </source>
</evidence>
<dbReference type="InterPro" id="IPR050153">
    <property type="entry name" value="Metal_Ion_Import_ABC"/>
</dbReference>
<evidence type="ECO:0000313" key="5">
    <source>
        <dbReference type="EMBL" id="TDG68814.1"/>
    </source>
</evidence>
<dbReference type="Pfam" id="PF00005">
    <property type="entry name" value="ABC_tran"/>
    <property type="match status" value="1"/>
</dbReference>
<dbReference type="GO" id="GO:0016887">
    <property type="term" value="F:ATP hydrolysis activity"/>
    <property type="evidence" value="ECO:0007669"/>
    <property type="project" value="InterPro"/>
</dbReference>
<evidence type="ECO:0000256" key="1">
    <source>
        <dbReference type="ARBA" id="ARBA00022448"/>
    </source>
</evidence>
<dbReference type="PROSITE" id="PS50893">
    <property type="entry name" value="ABC_TRANSPORTER_2"/>
    <property type="match status" value="1"/>
</dbReference>
<keyword evidence="6" id="KW-1185">Reference proteome</keyword>
<accession>A0A4R5N9N4</accession>
<dbReference type="GO" id="GO:0005524">
    <property type="term" value="F:ATP binding"/>
    <property type="evidence" value="ECO:0007669"/>
    <property type="project" value="UniProtKB-KW"/>
</dbReference>
<dbReference type="InterPro" id="IPR027417">
    <property type="entry name" value="P-loop_NTPase"/>
</dbReference>
<gene>
    <name evidence="5" type="ORF">C5L23_000733</name>
</gene>
<dbReference type="AlphaFoldDB" id="A0A4R5N9N4"/>
<keyword evidence="3" id="KW-0067">ATP-binding</keyword>
<name>A0A4R5N9N4_9LACO</name>
<dbReference type="SMART" id="SM00382">
    <property type="entry name" value="AAA"/>
    <property type="match status" value="1"/>
</dbReference>
<protein>
    <recommendedName>
        <fullName evidence="4">ABC transporter domain-containing protein</fullName>
    </recommendedName>
</protein>
<dbReference type="InterPro" id="IPR003439">
    <property type="entry name" value="ABC_transporter-like_ATP-bd"/>
</dbReference>
<dbReference type="STRING" id="907931.GCA_000165675_01208"/>
<keyword evidence="1" id="KW-0813">Transport</keyword>
<dbReference type="PANTHER" id="PTHR42734">
    <property type="entry name" value="METAL TRANSPORT SYSTEM ATP-BINDING PROTEIN TM_0124-RELATED"/>
    <property type="match status" value="1"/>
</dbReference>